<dbReference type="RefSeq" id="XP_029215719.1">
    <property type="nucleotide sequence ID" value="XM_029361364.1"/>
</dbReference>
<gene>
    <name evidence="2" type="ORF">BESB_026840</name>
</gene>
<dbReference type="AlphaFoldDB" id="A0A2A9M8J8"/>
<sequence length="424" mass="46786">MRRCLAIFVVAASLVSLCVPSSLRREVSWGLVNAASTQRAAAIKNAAGDNAIPEASVLRSGSCVAGLMVDWLSEVASQVRNDVKNGVLHKMSQLRMSTLYKRAKQLVNPTPIEGTEVATKLDRIGEGIVAFVHTFNRVPPSRRAAVYGRVFETSAQLRQLQRKYVNLEAYLSAKATLESLEVLRRLMEELYGALENVCRAVGTATPPPSTPNALKTSSTRLPANSTACSSHSSFVLTNEETVIPELGIFIRNMLLRMKRVFVLAWRFGVFLPVAEALGRRRTIVDYVDELVVFDEELKTFGPDRGVSGSPRGGRPRKRALLGSQHLCRQTERRRLRGLHGTRSGLDVLQIVGERQQREQRAMANVQGRSVRPSRALSVVLGWEATAKMCAIELLRCVGACGRCSQPASCFLAGYWYLTRHPDVI</sequence>
<comment type="caution">
    <text evidence="2">The sequence shown here is derived from an EMBL/GenBank/DDBJ whole genome shotgun (WGS) entry which is preliminary data.</text>
</comment>
<dbReference type="VEuPathDB" id="ToxoDB:BESB_026840"/>
<dbReference type="EMBL" id="NWUJ01000014">
    <property type="protein sequence ID" value="PFH31710.1"/>
    <property type="molecule type" value="Genomic_DNA"/>
</dbReference>
<protein>
    <recommendedName>
        <fullName evidence="4">Transmembrane protein</fullName>
    </recommendedName>
</protein>
<feature type="signal peptide" evidence="1">
    <location>
        <begin position="1"/>
        <end position="20"/>
    </location>
</feature>
<organism evidence="2 3">
    <name type="scientific">Besnoitia besnoiti</name>
    <name type="common">Apicomplexan protozoan</name>
    <dbReference type="NCBI Taxonomy" id="94643"/>
    <lineage>
        <taxon>Eukaryota</taxon>
        <taxon>Sar</taxon>
        <taxon>Alveolata</taxon>
        <taxon>Apicomplexa</taxon>
        <taxon>Conoidasida</taxon>
        <taxon>Coccidia</taxon>
        <taxon>Eucoccidiorida</taxon>
        <taxon>Eimeriorina</taxon>
        <taxon>Sarcocystidae</taxon>
        <taxon>Besnoitia</taxon>
    </lineage>
</organism>
<reference evidence="2 3" key="1">
    <citation type="submission" date="2017-09" db="EMBL/GenBank/DDBJ databases">
        <title>Genome sequencing of Besnoitia besnoiti strain Bb-Ger1.</title>
        <authorList>
            <person name="Schares G."/>
            <person name="Venepally P."/>
            <person name="Lorenzi H.A."/>
        </authorList>
    </citation>
    <scope>NUCLEOTIDE SEQUENCE [LARGE SCALE GENOMIC DNA]</scope>
    <source>
        <strain evidence="2 3">Bb-Ger1</strain>
    </source>
</reference>
<dbReference type="GeneID" id="40307736"/>
<name>A0A2A9M8J8_BESBE</name>
<keyword evidence="3" id="KW-1185">Reference proteome</keyword>
<evidence type="ECO:0008006" key="4">
    <source>
        <dbReference type="Google" id="ProtNLM"/>
    </source>
</evidence>
<dbReference type="Proteomes" id="UP000224006">
    <property type="component" value="Unassembled WGS sequence"/>
</dbReference>
<accession>A0A2A9M8J8</accession>
<feature type="chain" id="PRO_5012043930" description="Transmembrane protein" evidence="1">
    <location>
        <begin position="21"/>
        <end position="424"/>
    </location>
</feature>
<proteinExistence type="predicted"/>
<dbReference type="KEGG" id="bbes:BESB_026840"/>
<evidence type="ECO:0000256" key="1">
    <source>
        <dbReference type="SAM" id="SignalP"/>
    </source>
</evidence>
<keyword evidence="1" id="KW-0732">Signal</keyword>
<dbReference type="OrthoDB" id="330543at2759"/>
<evidence type="ECO:0000313" key="2">
    <source>
        <dbReference type="EMBL" id="PFH31710.1"/>
    </source>
</evidence>
<evidence type="ECO:0000313" key="3">
    <source>
        <dbReference type="Proteomes" id="UP000224006"/>
    </source>
</evidence>